<dbReference type="Pfam" id="PF07698">
    <property type="entry name" value="7TM-7TMR_HD"/>
    <property type="match status" value="1"/>
</dbReference>
<evidence type="ECO:0000259" key="2">
    <source>
        <dbReference type="SMART" id="SM00471"/>
    </source>
</evidence>
<proteinExistence type="predicted"/>
<keyword evidence="1" id="KW-1133">Transmembrane helix</keyword>
<keyword evidence="1" id="KW-0472">Membrane</keyword>
<feature type="domain" description="HD/PDEase" evidence="2">
    <location>
        <begin position="494"/>
        <end position="649"/>
    </location>
</feature>
<dbReference type="NCBIfam" id="TIGR00277">
    <property type="entry name" value="HDIG"/>
    <property type="match status" value="1"/>
</dbReference>
<dbReference type="InterPro" id="IPR006675">
    <property type="entry name" value="HDIG_dom"/>
</dbReference>
<sequence>MGNVQRYLAKLKELLGNRLFKLLLFLLVGVFSYIMMVSNVTPEKINVELLQPAEQTIRATKTVEDTYQTELEKDEVAKQVPDAYTLKKEYAQNKVDLISSIFDSGLEVKKEIEDEEQAKESIPEQAESLKEKLTEEVANDLSDSVFTSLVKASEQELRISKDLTITVINKVMTSSIPSNEVENAKRRAEEDLKLTSLTKEMKRTSIELARYAIIQNYFFDQEKTEEQRRKVIESVEPVKILQGQIIVEEGQLVDREIYRQLELAGFLNAEDSVLPFLGLALFIFVVMGGFYYYFRSPDAVKTSHSNQMLIFIITFMITLGTMKIISMVQELKYGEISFFFPIAMAIMLVRILLNERYAIAMAIILAGFGTILFNVHIPGNLNFSVGLYFLLSGISAIIILSKRNFQAKLLQAGLLLSGMNIVILFAILLITNGHYSEIEYLFYVLGAGISGIASSILTIGLLPFFEAGFGILSSLKLIELSNPNHPLLRKILTDAPGTYHHSVMVANLAESACEAIGANGLLARVGCYYHDIGKTRRPQFFIENQLNQDNPHDKLPPGTSKDIIIAHAVDGADMLRKAKFPTEIVDIAEQHHGTTLLKYFYHKVCKDGTEINEADYRYPGPKAQTKEIAVIGIADSVEAAVRSMNHPTQEKIEELVKQIINDRIHDKQFAECDITMRELSIVQDSLCESLHGIFHSRIEYPELSKLEQKVKA</sequence>
<dbReference type="Proteomes" id="UP000595254">
    <property type="component" value="Chromosome"/>
</dbReference>
<feature type="transmembrane region" description="Helical" evidence="1">
    <location>
        <begin position="358"/>
        <end position="377"/>
    </location>
</feature>
<feature type="transmembrane region" description="Helical" evidence="1">
    <location>
        <begin position="273"/>
        <end position="294"/>
    </location>
</feature>
<protein>
    <submittedName>
        <fullName evidence="3">HD family phosphohydrolase</fullName>
    </submittedName>
</protein>
<dbReference type="EMBL" id="CP068053">
    <property type="protein sequence ID" value="QQS99914.1"/>
    <property type="molecule type" value="Genomic_DNA"/>
</dbReference>
<dbReference type="InterPro" id="IPR052722">
    <property type="entry name" value="PgpH_phosphodiesterase"/>
</dbReference>
<evidence type="ECO:0000313" key="3">
    <source>
        <dbReference type="EMBL" id="QQS99914.1"/>
    </source>
</evidence>
<feature type="transmembrane region" description="Helical" evidence="1">
    <location>
        <begin position="336"/>
        <end position="353"/>
    </location>
</feature>
<organism evidence="3 4">
    <name type="scientific">Peribacillus psychrosaccharolyticus</name>
    <name type="common">Bacillus psychrosaccharolyticus</name>
    <dbReference type="NCBI Taxonomy" id="1407"/>
    <lineage>
        <taxon>Bacteria</taxon>
        <taxon>Bacillati</taxon>
        <taxon>Bacillota</taxon>
        <taxon>Bacilli</taxon>
        <taxon>Bacillales</taxon>
        <taxon>Bacillaceae</taxon>
        <taxon>Peribacillus</taxon>
    </lineage>
</organism>
<dbReference type="InterPro" id="IPR011624">
    <property type="entry name" value="Metal-dep_PHydrolase_7TM_extra"/>
</dbReference>
<evidence type="ECO:0000256" key="1">
    <source>
        <dbReference type="SAM" id="Phobius"/>
    </source>
</evidence>
<evidence type="ECO:0000313" key="4">
    <source>
        <dbReference type="Proteomes" id="UP000595254"/>
    </source>
</evidence>
<dbReference type="PANTHER" id="PTHR36442:SF1">
    <property type="entry name" value="CYCLIC-DI-AMP PHOSPHODIESTERASE PGPH"/>
    <property type="match status" value="1"/>
</dbReference>
<dbReference type="KEGG" id="ppsr:I6J18_20390"/>
<feature type="transmembrane region" description="Helical" evidence="1">
    <location>
        <begin position="20"/>
        <end position="38"/>
    </location>
</feature>
<reference evidence="3 4" key="1">
    <citation type="submission" date="2021-01" db="EMBL/GenBank/DDBJ databases">
        <title>FDA dAtabase for Regulatory Grade micrObial Sequences (FDA-ARGOS): Supporting development and validation of Infectious Disease Dx tests.</title>
        <authorList>
            <person name="Nelson B."/>
            <person name="Plummer A."/>
            <person name="Tallon L."/>
            <person name="Sadzewicz L."/>
            <person name="Zhao X."/>
            <person name="Boylan J."/>
            <person name="Ott S."/>
            <person name="Bowen H."/>
            <person name="Vavikolanu K."/>
            <person name="Mehta A."/>
            <person name="Aluvathingal J."/>
            <person name="Nadendla S."/>
            <person name="Myers T."/>
            <person name="Yan Y."/>
            <person name="Sichtig H."/>
        </authorList>
    </citation>
    <scope>NUCLEOTIDE SEQUENCE [LARGE SCALE GENOMIC DNA]</scope>
    <source>
        <strain evidence="3 4">FDAARGOS_1161</strain>
    </source>
</reference>
<feature type="transmembrane region" description="Helical" evidence="1">
    <location>
        <begin position="306"/>
        <end position="324"/>
    </location>
</feature>
<name>A0A974NLD6_PERPY</name>
<dbReference type="InterPro" id="IPR003607">
    <property type="entry name" value="HD/PDEase_dom"/>
</dbReference>
<dbReference type="Pfam" id="PF01966">
    <property type="entry name" value="HD"/>
    <property type="match status" value="1"/>
</dbReference>
<gene>
    <name evidence="3" type="ORF">I6J18_20390</name>
</gene>
<feature type="transmembrane region" description="Helical" evidence="1">
    <location>
        <begin position="412"/>
        <end position="434"/>
    </location>
</feature>
<keyword evidence="1" id="KW-0812">Transmembrane</keyword>
<dbReference type="Gene3D" id="1.10.3210.10">
    <property type="entry name" value="Hypothetical protein af1432"/>
    <property type="match status" value="1"/>
</dbReference>
<accession>A0A974NLD6</accession>
<dbReference type="InterPro" id="IPR011621">
    <property type="entry name" value="Metal-dep_PHydrolase_7TM_intra"/>
</dbReference>
<feature type="transmembrane region" description="Helical" evidence="1">
    <location>
        <begin position="383"/>
        <end position="400"/>
    </location>
</feature>
<dbReference type="RefSeq" id="WP_040376660.1">
    <property type="nucleotide sequence ID" value="NZ_CP068053.1"/>
</dbReference>
<dbReference type="SUPFAM" id="SSF109604">
    <property type="entry name" value="HD-domain/PDEase-like"/>
    <property type="match status" value="1"/>
</dbReference>
<dbReference type="Pfam" id="PF07697">
    <property type="entry name" value="7TMR-HDED"/>
    <property type="match status" value="1"/>
</dbReference>
<dbReference type="AlphaFoldDB" id="A0A974NLD6"/>
<dbReference type="SMART" id="SM00471">
    <property type="entry name" value="HDc"/>
    <property type="match status" value="1"/>
</dbReference>
<dbReference type="InterPro" id="IPR006674">
    <property type="entry name" value="HD_domain"/>
</dbReference>
<keyword evidence="4" id="KW-1185">Reference proteome</keyword>
<dbReference type="PANTHER" id="PTHR36442">
    <property type="entry name" value="CYCLIC-DI-AMP PHOSPHODIESTERASE PGPH"/>
    <property type="match status" value="1"/>
</dbReference>
<feature type="transmembrane region" description="Helical" evidence="1">
    <location>
        <begin position="440"/>
        <end position="465"/>
    </location>
</feature>
<dbReference type="CDD" id="cd00077">
    <property type="entry name" value="HDc"/>
    <property type="match status" value="1"/>
</dbReference>